<dbReference type="CDD" id="cd01574">
    <property type="entry name" value="PBP1_LacI"/>
    <property type="match status" value="1"/>
</dbReference>
<feature type="domain" description="HTH lacI-type" evidence="4">
    <location>
        <begin position="1"/>
        <end position="53"/>
    </location>
</feature>
<sequence>MADVAELAGVSHQTVSRVLNDHPNVRPETAERVRDAISRLGYRRNSAARALVTRRSATIGVLTTSSALYGPTSTVVALEEAARERGYFVSLASVHTFEAERLLDALDHFMVQGVDGIVVIAPQDDVATAVEGVRTDLPVVMIAALDDDHLRPGTVSVAVDQRLGGRLVTDHLLDLGHRDVLHLAGPADWFDARERERGWSEALRDRGVEPGHVVRCDWSAQAGYDAGQRIADAVRAGDGPTAVFAANDQLALGVLRALWERGVRVPDDVSVAGFDDIAGAAFFVPSLTTVSQPFAAVGRQALTALTEAIGGAAVGARLIEPTLVVRASTAGPRA</sequence>
<dbReference type="InterPro" id="IPR010982">
    <property type="entry name" value="Lambda_DNA-bd_dom_sf"/>
</dbReference>
<keyword evidence="1" id="KW-0805">Transcription regulation</keyword>
<dbReference type="PROSITE" id="PS50932">
    <property type="entry name" value="HTH_LACI_2"/>
    <property type="match status" value="1"/>
</dbReference>
<evidence type="ECO:0000256" key="2">
    <source>
        <dbReference type="ARBA" id="ARBA00023125"/>
    </source>
</evidence>
<comment type="caution">
    <text evidence="5">The sequence shown here is derived from an EMBL/GenBank/DDBJ whole genome shotgun (WGS) entry which is preliminary data.</text>
</comment>
<accession>A0ABT7SE45</accession>
<dbReference type="PROSITE" id="PS00356">
    <property type="entry name" value="HTH_LACI_1"/>
    <property type="match status" value="1"/>
</dbReference>
<protein>
    <submittedName>
        <fullName evidence="5">LacI family DNA-binding transcriptional regulator</fullName>
    </submittedName>
</protein>
<dbReference type="Proteomes" id="UP001529338">
    <property type="component" value="Unassembled WGS sequence"/>
</dbReference>
<evidence type="ECO:0000256" key="1">
    <source>
        <dbReference type="ARBA" id="ARBA00023015"/>
    </source>
</evidence>
<dbReference type="PANTHER" id="PTHR30146">
    <property type="entry name" value="LACI-RELATED TRANSCRIPTIONAL REPRESSOR"/>
    <property type="match status" value="1"/>
</dbReference>
<dbReference type="SMART" id="SM00354">
    <property type="entry name" value="HTH_LACI"/>
    <property type="match status" value="1"/>
</dbReference>
<gene>
    <name evidence="5" type="ORF">QRT04_05815</name>
</gene>
<keyword evidence="2 5" id="KW-0238">DNA-binding</keyword>
<dbReference type="InterPro" id="IPR046335">
    <property type="entry name" value="LacI/GalR-like_sensor"/>
</dbReference>
<reference evidence="5 6" key="1">
    <citation type="submission" date="2023-06" db="EMBL/GenBank/DDBJ databases">
        <title>Cellulomonas sp. MW4 Whole genome sequence.</title>
        <authorList>
            <person name="Park S."/>
        </authorList>
    </citation>
    <scope>NUCLEOTIDE SEQUENCE [LARGE SCALE GENOMIC DNA]</scope>
    <source>
        <strain evidence="5 6">MW4</strain>
    </source>
</reference>
<dbReference type="InterPro" id="IPR000843">
    <property type="entry name" value="HTH_LacI"/>
</dbReference>
<keyword evidence="3" id="KW-0804">Transcription</keyword>
<dbReference type="EMBL" id="JAUCGQ010000001">
    <property type="protein sequence ID" value="MDM7854442.1"/>
    <property type="molecule type" value="Genomic_DNA"/>
</dbReference>
<name>A0ABT7SE45_9CELL</name>
<dbReference type="SUPFAM" id="SSF47413">
    <property type="entry name" value="lambda repressor-like DNA-binding domains"/>
    <property type="match status" value="1"/>
</dbReference>
<dbReference type="InterPro" id="IPR028082">
    <property type="entry name" value="Peripla_BP_I"/>
</dbReference>
<evidence type="ECO:0000259" key="4">
    <source>
        <dbReference type="PROSITE" id="PS50932"/>
    </source>
</evidence>
<dbReference type="SUPFAM" id="SSF53822">
    <property type="entry name" value="Periplasmic binding protein-like I"/>
    <property type="match status" value="1"/>
</dbReference>
<evidence type="ECO:0000313" key="5">
    <source>
        <dbReference type="EMBL" id="MDM7854442.1"/>
    </source>
</evidence>
<dbReference type="CDD" id="cd01392">
    <property type="entry name" value="HTH_LacI"/>
    <property type="match status" value="1"/>
</dbReference>
<dbReference type="PANTHER" id="PTHR30146:SF109">
    <property type="entry name" value="HTH-TYPE TRANSCRIPTIONAL REGULATOR GALS"/>
    <property type="match status" value="1"/>
</dbReference>
<dbReference type="Pfam" id="PF13377">
    <property type="entry name" value="Peripla_BP_3"/>
    <property type="match status" value="1"/>
</dbReference>
<dbReference type="Gene3D" id="1.10.260.40">
    <property type="entry name" value="lambda repressor-like DNA-binding domains"/>
    <property type="match status" value="1"/>
</dbReference>
<evidence type="ECO:0000313" key="6">
    <source>
        <dbReference type="Proteomes" id="UP001529338"/>
    </source>
</evidence>
<dbReference type="Gene3D" id="3.40.50.2300">
    <property type="match status" value="2"/>
</dbReference>
<dbReference type="GO" id="GO:0003677">
    <property type="term" value="F:DNA binding"/>
    <property type="evidence" value="ECO:0007669"/>
    <property type="project" value="UniProtKB-KW"/>
</dbReference>
<organism evidence="5 6">
    <name type="scientific">Cellulomonas alba</name>
    <dbReference type="NCBI Taxonomy" id="3053467"/>
    <lineage>
        <taxon>Bacteria</taxon>
        <taxon>Bacillati</taxon>
        <taxon>Actinomycetota</taxon>
        <taxon>Actinomycetes</taxon>
        <taxon>Micrococcales</taxon>
        <taxon>Cellulomonadaceae</taxon>
        <taxon>Cellulomonas</taxon>
    </lineage>
</organism>
<dbReference type="Pfam" id="PF00356">
    <property type="entry name" value="LacI"/>
    <property type="match status" value="1"/>
</dbReference>
<evidence type="ECO:0000256" key="3">
    <source>
        <dbReference type="ARBA" id="ARBA00023163"/>
    </source>
</evidence>
<proteinExistence type="predicted"/>
<keyword evidence="6" id="KW-1185">Reference proteome</keyword>